<accession>S4PSC8</accession>
<feature type="compositionally biased region" description="Low complexity" evidence="1">
    <location>
        <begin position="46"/>
        <end position="60"/>
    </location>
</feature>
<sequence length="73" mass="7988">MSAITIEISSDDSDDSDDSLLIAKYFNLQQPKENPVEEELQDSEDSISSSVSGTTKSTQSQESGKKKACRKKT</sequence>
<reference evidence="2" key="1">
    <citation type="journal article" date="2013" name="BMC Genomics">
        <title>Unscrambling butterfly oogenesis.</title>
        <authorList>
            <person name="Carter J.M."/>
            <person name="Baker S.C."/>
            <person name="Pink R."/>
            <person name="Carter D.R."/>
            <person name="Collins A."/>
            <person name="Tomlin J."/>
            <person name="Gibbs M."/>
            <person name="Breuker C.J."/>
        </authorList>
    </citation>
    <scope>NUCLEOTIDE SEQUENCE</scope>
    <source>
        <tissue evidence="2">Ovary</tissue>
    </source>
</reference>
<feature type="region of interest" description="Disordered" evidence="1">
    <location>
        <begin position="32"/>
        <end position="73"/>
    </location>
</feature>
<protein>
    <submittedName>
        <fullName evidence="2">Uncharacterized protein</fullName>
    </submittedName>
</protein>
<proteinExistence type="predicted"/>
<dbReference type="EMBL" id="GAIX01000045">
    <property type="protein sequence ID" value="JAA92515.1"/>
    <property type="molecule type" value="Transcribed_RNA"/>
</dbReference>
<dbReference type="AlphaFoldDB" id="S4PSC8"/>
<reference evidence="2" key="2">
    <citation type="submission" date="2013-05" db="EMBL/GenBank/DDBJ databases">
        <authorList>
            <person name="Carter J.-M."/>
            <person name="Baker S.C."/>
            <person name="Pink R."/>
            <person name="Carter D.R.F."/>
            <person name="Collins A."/>
            <person name="Tomlin J."/>
            <person name="Gibbs M."/>
            <person name="Breuker C.J."/>
        </authorList>
    </citation>
    <scope>NUCLEOTIDE SEQUENCE</scope>
    <source>
        <tissue evidence="2">Ovary</tissue>
    </source>
</reference>
<feature type="compositionally biased region" description="Acidic residues" evidence="1">
    <location>
        <begin position="36"/>
        <end position="45"/>
    </location>
</feature>
<evidence type="ECO:0000313" key="2">
    <source>
        <dbReference type="EMBL" id="JAA92515.1"/>
    </source>
</evidence>
<evidence type="ECO:0000256" key="1">
    <source>
        <dbReference type="SAM" id="MobiDB-lite"/>
    </source>
</evidence>
<name>S4PSC8_9NEOP</name>
<organism evidence="2">
    <name type="scientific">Pararge aegeria</name>
    <name type="common">speckled wood butterfly</name>
    <dbReference type="NCBI Taxonomy" id="116150"/>
    <lineage>
        <taxon>Eukaryota</taxon>
        <taxon>Metazoa</taxon>
        <taxon>Ecdysozoa</taxon>
        <taxon>Arthropoda</taxon>
        <taxon>Hexapoda</taxon>
        <taxon>Insecta</taxon>
        <taxon>Pterygota</taxon>
        <taxon>Neoptera</taxon>
        <taxon>Endopterygota</taxon>
        <taxon>Lepidoptera</taxon>
        <taxon>Glossata</taxon>
        <taxon>Ditrysia</taxon>
        <taxon>Papilionoidea</taxon>
        <taxon>Nymphalidae</taxon>
        <taxon>Satyrinae</taxon>
        <taxon>Satyrini</taxon>
        <taxon>Parargina</taxon>
        <taxon>Pararge</taxon>
    </lineage>
</organism>
<feature type="non-terminal residue" evidence="2">
    <location>
        <position position="73"/>
    </location>
</feature>